<evidence type="ECO:0000313" key="5">
    <source>
        <dbReference type="Proteomes" id="UP000838878"/>
    </source>
</evidence>
<dbReference type="Gene3D" id="3.40.50.300">
    <property type="entry name" value="P-loop containing nucleotide triphosphate hydrolases"/>
    <property type="match status" value="1"/>
</dbReference>
<dbReference type="Pfam" id="PF00685">
    <property type="entry name" value="Sulfotransfer_1"/>
    <property type="match status" value="1"/>
</dbReference>
<keyword evidence="5" id="KW-1185">Reference proteome</keyword>
<accession>A0A8J9UMX0</accession>
<dbReference type="PANTHER" id="PTHR11783">
    <property type="entry name" value="SULFOTRANSFERASE SULT"/>
    <property type="match status" value="1"/>
</dbReference>
<sequence length="336" mass="39570">MSDNNNFPYEYEKLSPEENKELMDYMNGFQMNFIRIGPKGYFFSDYFMTHAPNIYNMEIKSDDVFVATFPKSGTTLMQELVWLVRNNLDFEKAKAIKLNDRFPFLEESTIAPHPPSTDLPATVDESVIKSLMPMTVDQIKALPSPRFIKTHLPMSLLPPNLLDTAKVVYVARDPRDVAVSFFHHKKLMRVMSQEPEFKPYWKYFMENKVIWSPYFEHLLEAWGKRNHPNLLFLFYEDLVKDLPSGIRRVAKFLDKQLTDDEVANLSEHLKFDNFKKNKSVNMEDFQKIGIFRNDGGFVRKGKSGGWREHFDEEMTAEADEWIKNMLRSTDFRFPHM</sequence>
<dbReference type="SUPFAM" id="SSF52540">
    <property type="entry name" value="P-loop containing nucleoside triphosphate hydrolases"/>
    <property type="match status" value="1"/>
</dbReference>
<evidence type="ECO:0000259" key="3">
    <source>
        <dbReference type="Pfam" id="PF00685"/>
    </source>
</evidence>
<name>A0A8J9UMX0_9NEOP</name>
<feature type="non-terminal residue" evidence="4">
    <location>
        <position position="336"/>
    </location>
</feature>
<organism evidence="4 5">
    <name type="scientific">Brenthis ino</name>
    <name type="common">lesser marbled fritillary</name>
    <dbReference type="NCBI Taxonomy" id="405034"/>
    <lineage>
        <taxon>Eukaryota</taxon>
        <taxon>Metazoa</taxon>
        <taxon>Ecdysozoa</taxon>
        <taxon>Arthropoda</taxon>
        <taxon>Hexapoda</taxon>
        <taxon>Insecta</taxon>
        <taxon>Pterygota</taxon>
        <taxon>Neoptera</taxon>
        <taxon>Endopterygota</taxon>
        <taxon>Lepidoptera</taxon>
        <taxon>Glossata</taxon>
        <taxon>Ditrysia</taxon>
        <taxon>Papilionoidea</taxon>
        <taxon>Nymphalidae</taxon>
        <taxon>Heliconiinae</taxon>
        <taxon>Argynnini</taxon>
        <taxon>Brenthis</taxon>
    </lineage>
</organism>
<gene>
    <name evidence="4" type="ORF">BINO364_LOCUS7917</name>
</gene>
<keyword evidence="2" id="KW-0808">Transferase</keyword>
<dbReference type="OrthoDB" id="205623at2759"/>
<dbReference type="AlphaFoldDB" id="A0A8J9UMX0"/>
<evidence type="ECO:0000256" key="1">
    <source>
        <dbReference type="ARBA" id="ARBA00005771"/>
    </source>
</evidence>
<proteinExistence type="inferred from homology"/>
<feature type="domain" description="Sulfotransferase" evidence="3">
    <location>
        <begin position="62"/>
        <end position="328"/>
    </location>
</feature>
<dbReference type="InterPro" id="IPR000863">
    <property type="entry name" value="Sulfotransferase_dom"/>
</dbReference>
<dbReference type="Proteomes" id="UP000838878">
    <property type="component" value="Chromosome 3"/>
</dbReference>
<comment type="similarity">
    <text evidence="1">Belongs to the sulfotransferase 1 family.</text>
</comment>
<dbReference type="InterPro" id="IPR027417">
    <property type="entry name" value="P-loop_NTPase"/>
</dbReference>
<dbReference type="EMBL" id="OV170223">
    <property type="protein sequence ID" value="CAH0721879.1"/>
    <property type="molecule type" value="Genomic_DNA"/>
</dbReference>
<reference evidence="4" key="1">
    <citation type="submission" date="2021-12" db="EMBL/GenBank/DDBJ databases">
        <authorList>
            <person name="Martin H S."/>
        </authorList>
    </citation>
    <scope>NUCLEOTIDE SEQUENCE</scope>
</reference>
<dbReference type="GO" id="GO:0008146">
    <property type="term" value="F:sulfotransferase activity"/>
    <property type="evidence" value="ECO:0007669"/>
    <property type="project" value="InterPro"/>
</dbReference>
<protein>
    <recommendedName>
        <fullName evidence="3">Sulfotransferase domain-containing protein</fullName>
    </recommendedName>
</protein>
<evidence type="ECO:0000256" key="2">
    <source>
        <dbReference type="ARBA" id="ARBA00022679"/>
    </source>
</evidence>
<evidence type="ECO:0000313" key="4">
    <source>
        <dbReference type="EMBL" id="CAH0721879.1"/>
    </source>
</evidence>